<feature type="compositionally biased region" description="Basic residues" evidence="1">
    <location>
        <begin position="82"/>
        <end position="95"/>
    </location>
</feature>
<organism evidence="2 3">
    <name type="scientific">Lithospermum erythrorhizon</name>
    <name type="common">Purple gromwell</name>
    <name type="synonym">Lithospermum officinale var. erythrorhizon</name>
    <dbReference type="NCBI Taxonomy" id="34254"/>
    <lineage>
        <taxon>Eukaryota</taxon>
        <taxon>Viridiplantae</taxon>
        <taxon>Streptophyta</taxon>
        <taxon>Embryophyta</taxon>
        <taxon>Tracheophyta</taxon>
        <taxon>Spermatophyta</taxon>
        <taxon>Magnoliopsida</taxon>
        <taxon>eudicotyledons</taxon>
        <taxon>Gunneridae</taxon>
        <taxon>Pentapetalae</taxon>
        <taxon>asterids</taxon>
        <taxon>lamiids</taxon>
        <taxon>Boraginales</taxon>
        <taxon>Boraginaceae</taxon>
        <taxon>Boraginoideae</taxon>
        <taxon>Lithospermeae</taxon>
        <taxon>Lithospermum</taxon>
    </lineage>
</organism>
<dbReference type="Proteomes" id="UP001454036">
    <property type="component" value="Unassembled WGS sequence"/>
</dbReference>
<evidence type="ECO:0000313" key="2">
    <source>
        <dbReference type="EMBL" id="GAA0139246.1"/>
    </source>
</evidence>
<feature type="compositionally biased region" description="Polar residues" evidence="1">
    <location>
        <begin position="62"/>
        <end position="78"/>
    </location>
</feature>
<gene>
    <name evidence="2" type="ORF">LIER_35054</name>
</gene>
<protein>
    <submittedName>
        <fullName evidence="2">Uncharacterized protein</fullName>
    </submittedName>
</protein>
<keyword evidence="3" id="KW-1185">Reference proteome</keyword>
<feature type="region of interest" description="Disordered" evidence="1">
    <location>
        <begin position="50"/>
        <end position="102"/>
    </location>
</feature>
<accession>A0AAV3NJJ6</accession>
<dbReference type="EMBL" id="BAABME010015074">
    <property type="protein sequence ID" value="GAA0139246.1"/>
    <property type="molecule type" value="Genomic_DNA"/>
</dbReference>
<proteinExistence type="predicted"/>
<reference evidence="2 3" key="1">
    <citation type="submission" date="2024-01" db="EMBL/GenBank/DDBJ databases">
        <title>The complete chloroplast genome sequence of Lithospermum erythrorhizon: insights into the phylogenetic relationship among Boraginaceae species and the maternal lineages of purple gromwells.</title>
        <authorList>
            <person name="Okada T."/>
            <person name="Watanabe K."/>
        </authorList>
    </citation>
    <scope>NUCLEOTIDE SEQUENCE [LARGE SCALE GENOMIC DNA]</scope>
</reference>
<comment type="caution">
    <text evidence="2">The sequence shown here is derived from an EMBL/GenBank/DDBJ whole genome shotgun (WGS) entry which is preliminary data.</text>
</comment>
<evidence type="ECO:0000256" key="1">
    <source>
        <dbReference type="SAM" id="MobiDB-lite"/>
    </source>
</evidence>
<sequence length="132" mass="15045">MQLETFALRYQAYCASMIRISSLICLDDNVYCYFMKEVNDVLKRVEERVNSTSRAADPVSIGSKSTGNNDLEVQSRLQSAKGIKKRNNANKSKYRLKPERELANERLKANRSKAIKDQLVSKFSNYAVDEGL</sequence>
<dbReference type="AlphaFoldDB" id="A0AAV3NJJ6"/>
<name>A0AAV3NJJ6_LITER</name>
<evidence type="ECO:0000313" key="3">
    <source>
        <dbReference type="Proteomes" id="UP001454036"/>
    </source>
</evidence>